<dbReference type="RefSeq" id="WP_229534392.1">
    <property type="nucleotide sequence ID" value="NZ_JAJHJB010000006.1"/>
</dbReference>
<accession>A0ABS8HQS0</accession>
<dbReference type="EMBL" id="JAJHJB010000006">
    <property type="protein sequence ID" value="MCC5464996.1"/>
    <property type="molecule type" value="Genomic_DNA"/>
</dbReference>
<evidence type="ECO:0000313" key="4">
    <source>
        <dbReference type="Proteomes" id="UP001165492"/>
    </source>
</evidence>
<evidence type="ECO:0000313" key="3">
    <source>
        <dbReference type="EMBL" id="MCC5464996.1"/>
    </source>
</evidence>
<name>A0ABS8HQS0_9FIRM</name>
<dbReference type="SMART" id="SM00899">
    <property type="entry name" value="FeoA"/>
    <property type="match status" value="1"/>
</dbReference>
<dbReference type="InterPro" id="IPR038157">
    <property type="entry name" value="FeoA_core_dom"/>
</dbReference>
<dbReference type="InterPro" id="IPR007167">
    <property type="entry name" value="Fe-transptr_FeoA-like"/>
</dbReference>
<keyword evidence="1" id="KW-0408">Iron</keyword>
<dbReference type="Pfam" id="PF04023">
    <property type="entry name" value="FeoA"/>
    <property type="match status" value="1"/>
</dbReference>
<dbReference type="Gene3D" id="2.30.30.90">
    <property type="match status" value="1"/>
</dbReference>
<dbReference type="Proteomes" id="UP001165492">
    <property type="component" value="Unassembled WGS sequence"/>
</dbReference>
<feature type="domain" description="Ferrous iron transporter FeoA-like" evidence="2">
    <location>
        <begin position="5"/>
        <end position="75"/>
    </location>
</feature>
<reference evidence="3" key="1">
    <citation type="submission" date="2021-11" db="EMBL/GenBank/DDBJ databases">
        <title>Description of a new species Pelosinus isolated from the bottom sediments of Lake Baikal.</title>
        <authorList>
            <person name="Zakharyuk A."/>
        </authorList>
    </citation>
    <scope>NUCLEOTIDE SEQUENCE</scope>
    <source>
        <strain evidence="3">Bkl1</strain>
    </source>
</reference>
<comment type="caution">
    <text evidence="3">The sequence shown here is derived from an EMBL/GenBank/DDBJ whole genome shotgun (WGS) entry which is preliminary data.</text>
</comment>
<dbReference type="InterPro" id="IPR008988">
    <property type="entry name" value="Transcriptional_repressor_C"/>
</dbReference>
<evidence type="ECO:0000256" key="1">
    <source>
        <dbReference type="ARBA" id="ARBA00023004"/>
    </source>
</evidence>
<proteinExistence type="predicted"/>
<gene>
    <name evidence="3" type="ORF">LMF89_06435</name>
</gene>
<dbReference type="SUPFAM" id="SSF50037">
    <property type="entry name" value="C-terminal domain of transcriptional repressors"/>
    <property type="match status" value="1"/>
</dbReference>
<evidence type="ECO:0000259" key="2">
    <source>
        <dbReference type="SMART" id="SM00899"/>
    </source>
</evidence>
<protein>
    <submittedName>
        <fullName evidence="3">Ferrous iron transport protein A</fullName>
    </submittedName>
</protein>
<organism evidence="3 4">
    <name type="scientific">Pelosinus baikalensis</name>
    <dbReference type="NCBI Taxonomy" id="2892015"/>
    <lineage>
        <taxon>Bacteria</taxon>
        <taxon>Bacillati</taxon>
        <taxon>Bacillota</taxon>
        <taxon>Negativicutes</taxon>
        <taxon>Selenomonadales</taxon>
        <taxon>Sporomusaceae</taxon>
        <taxon>Pelosinus</taxon>
    </lineage>
</organism>
<sequence length="75" mass="8378">MAHLIPIVRCKKNTMVHVVRLLLTSGDHLRKLTALGVLPGVKIEILQTYPAYVLKIGYTQIALDYEIAKNIIVVP</sequence>
<keyword evidence="4" id="KW-1185">Reference proteome</keyword>